<feature type="non-terminal residue" evidence="1">
    <location>
        <position position="104"/>
    </location>
</feature>
<protein>
    <submittedName>
        <fullName evidence="1">Uncharacterized protein</fullName>
    </submittedName>
</protein>
<dbReference type="AlphaFoldDB" id="A0A382Q0G8"/>
<organism evidence="1">
    <name type="scientific">marine metagenome</name>
    <dbReference type="NCBI Taxonomy" id="408172"/>
    <lineage>
        <taxon>unclassified sequences</taxon>
        <taxon>metagenomes</taxon>
        <taxon>ecological metagenomes</taxon>
    </lineage>
</organism>
<name>A0A382Q0G8_9ZZZZ</name>
<feature type="non-terminal residue" evidence="1">
    <location>
        <position position="1"/>
    </location>
</feature>
<dbReference type="EMBL" id="UINC01111028">
    <property type="protein sequence ID" value="SVC78936.1"/>
    <property type="molecule type" value="Genomic_DNA"/>
</dbReference>
<evidence type="ECO:0000313" key="1">
    <source>
        <dbReference type="EMBL" id="SVC78936.1"/>
    </source>
</evidence>
<sequence length="104" mass="11306">MKKICYSFLLTIVVALVGLQLAGWRGDAPLRQIEGEDLFTGEVQASVDSISLATTETGDRSWNWRSVVAGEETGLTKPDKGSVADPVGAFQRWAREFMDGTADL</sequence>
<proteinExistence type="predicted"/>
<reference evidence="1" key="1">
    <citation type="submission" date="2018-05" db="EMBL/GenBank/DDBJ databases">
        <authorList>
            <person name="Lanie J.A."/>
            <person name="Ng W.-L."/>
            <person name="Kazmierczak K.M."/>
            <person name="Andrzejewski T.M."/>
            <person name="Davidsen T.M."/>
            <person name="Wayne K.J."/>
            <person name="Tettelin H."/>
            <person name="Glass J.I."/>
            <person name="Rusch D."/>
            <person name="Podicherti R."/>
            <person name="Tsui H.-C.T."/>
            <person name="Winkler M.E."/>
        </authorList>
    </citation>
    <scope>NUCLEOTIDE SEQUENCE</scope>
</reference>
<gene>
    <name evidence="1" type="ORF">METZ01_LOCUS331790</name>
</gene>
<accession>A0A382Q0G8</accession>